<comment type="caution">
    <text evidence="7">The sequence shown here is derived from an EMBL/GenBank/DDBJ whole genome shotgun (WGS) entry which is preliminary data.</text>
</comment>
<feature type="domain" description="Peptidase S8/S53" evidence="6">
    <location>
        <begin position="86"/>
        <end position="193"/>
    </location>
</feature>
<dbReference type="PROSITE" id="PS00138">
    <property type="entry name" value="SUBTILASE_SER"/>
    <property type="match status" value="1"/>
</dbReference>
<dbReference type="PANTHER" id="PTHR43806">
    <property type="entry name" value="PEPTIDASE S8"/>
    <property type="match status" value="1"/>
</dbReference>
<keyword evidence="2" id="KW-0645">Protease</keyword>
<name>A0A1Y1ZGK1_9PLEO</name>
<accession>A0A1Y1ZGK1</accession>
<comment type="similarity">
    <text evidence="1">Belongs to the peptidase S8 family.</text>
</comment>
<sequence length="561" mass="59769">MAVDEEFGIAKKATIKPVKLKLTLQPIGINGVQIETSSALQAFENVLKDIKANRRQGKAVVNFIQDSAYTITVRGDAMIPEAMKKLQQLIGDIMKEDVPFVAAAGNSAQDAPEINTHPQLFEGPDFVIINIGTVNSDSEEAVFSQKGPHLSAHAFGEGITCRGVNGNEINNRGTSFAAPQVAGLAAYFLSLTSTDGPEFTQFLAGQIAAQVKEKMIKMARSIKTGGVPVIYNGAQEDLSCAFNKKRQDGTPHGILNCQQNIPSGGPLPSNIALAIRGANDIALNKICAAKFDGSSDANQMTFNPGSLTINVARTDTSKALQCCQKAILQIIETCVIGSNDYGGVLTVGGEKYNITNIVWPQNPLIPGADLGAPSTTPAPSSTRPALPPAQTVTTNGAVCVLLPGSVTPQCRPLETPTQNPAGINIHVEQGCISINGSPICAGIPEHEAYNVRTQNAPWFTTTIYANFKPDDYTWGNVNPGCKIPARWPANFGDIYFKADDRLYNSSGSKIWDECCTSSTTAQTTNPYGRKEVLTCDCIGFDLFGACIGFEVGNECGSVFRK</sequence>
<dbReference type="Pfam" id="PF00082">
    <property type="entry name" value="Peptidase_S8"/>
    <property type="match status" value="1"/>
</dbReference>
<dbReference type="GO" id="GO:0004252">
    <property type="term" value="F:serine-type endopeptidase activity"/>
    <property type="evidence" value="ECO:0007669"/>
    <property type="project" value="InterPro"/>
</dbReference>
<evidence type="ECO:0000313" key="7">
    <source>
        <dbReference type="EMBL" id="ORY09390.1"/>
    </source>
</evidence>
<feature type="compositionally biased region" description="Low complexity" evidence="5">
    <location>
        <begin position="372"/>
        <end position="384"/>
    </location>
</feature>
<feature type="region of interest" description="Disordered" evidence="5">
    <location>
        <begin position="368"/>
        <end position="388"/>
    </location>
</feature>
<dbReference type="InterPro" id="IPR036852">
    <property type="entry name" value="Peptidase_S8/S53_dom_sf"/>
</dbReference>
<dbReference type="GO" id="GO:0006508">
    <property type="term" value="P:proteolysis"/>
    <property type="evidence" value="ECO:0007669"/>
    <property type="project" value="UniProtKB-KW"/>
</dbReference>
<dbReference type="Gene3D" id="3.40.50.200">
    <property type="entry name" value="Peptidase S8/S53 domain"/>
    <property type="match status" value="1"/>
</dbReference>
<evidence type="ECO:0000256" key="2">
    <source>
        <dbReference type="ARBA" id="ARBA00022670"/>
    </source>
</evidence>
<dbReference type="EMBL" id="MCFA01000087">
    <property type="protein sequence ID" value="ORY09390.1"/>
    <property type="molecule type" value="Genomic_DNA"/>
</dbReference>
<keyword evidence="4" id="KW-0720">Serine protease</keyword>
<dbReference type="PANTHER" id="PTHR43806:SF11">
    <property type="entry name" value="CEREVISIN-RELATED"/>
    <property type="match status" value="1"/>
</dbReference>
<dbReference type="InterPro" id="IPR050131">
    <property type="entry name" value="Peptidase_S8_subtilisin-like"/>
</dbReference>
<evidence type="ECO:0000256" key="3">
    <source>
        <dbReference type="ARBA" id="ARBA00022801"/>
    </source>
</evidence>
<evidence type="ECO:0000313" key="8">
    <source>
        <dbReference type="Proteomes" id="UP000193144"/>
    </source>
</evidence>
<dbReference type="Proteomes" id="UP000193144">
    <property type="component" value="Unassembled WGS sequence"/>
</dbReference>
<dbReference type="STRING" id="1231657.A0A1Y1ZGK1"/>
<proteinExistence type="inferred from homology"/>
<organism evidence="7 8">
    <name type="scientific">Clohesyomyces aquaticus</name>
    <dbReference type="NCBI Taxonomy" id="1231657"/>
    <lineage>
        <taxon>Eukaryota</taxon>
        <taxon>Fungi</taxon>
        <taxon>Dikarya</taxon>
        <taxon>Ascomycota</taxon>
        <taxon>Pezizomycotina</taxon>
        <taxon>Dothideomycetes</taxon>
        <taxon>Pleosporomycetidae</taxon>
        <taxon>Pleosporales</taxon>
        <taxon>Lindgomycetaceae</taxon>
        <taxon>Clohesyomyces</taxon>
    </lineage>
</organism>
<keyword evidence="3" id="KW-0378">Hydrolase</keyword>
<protein>
    <submittedName>
        <fullName evidence="7">Peptidase S8/S53 domain-containing protein</fullName>
    </submittedName>
</protein>
<dbReference type="InterPro" id="IPR023828">
    <property type="entry name" value="Peptidase_S8_Ser-AS"/>
</dbReference>
<dbReference type="InterPro" id="IPR000209">
    <property type="entry name" value="Peptidase_S8/S53_dom"/>
</dbReference>
<reference evidence="7 8" key="1">
    <citation type="submission" date="2016-07" db="EMBL/GenBank/DDBJ databases">
        <title>Pervasive Adenine N6-methylation of Active Genes in Fungi.</title>
        <authorList>
            <consortium name="DOE Joint Genome Institute"/>
            <person name="Mondo S.J."/>
            <person name="Dannebaum R.O."/>
            <person name="Kuo R.C."/>
            <person name="Labutti K."/>
            <person name="Haridas S."/>
            <person name="Kuo A."/>
            <person name="Salamov A."/>
            <person name="Ahrendt S.R."/>
            <person name="Lipzen A."/>
            <person name="Sullivan W."/>
            <person name="Andreopoulos W.B."/>
            <person name="Clum A."/>
            <person name="Lindquist E."/>
            <person name="Daum C."/>
            <person name="Ramamoorthy G.K."/>
            <person name="Gryganskyi A."/>
            <person name="Culley D."/>
            <person name="Magnuson J.K."/>
            <person name="James T.Y."/>
            <person name="O'Malley M.A."/>
            <person name="Stajich J.E."/>
            <person name="Spatafora J.W."/>
            <person name="Visel A."/>
            <person name="Grigoriev I.V."/>
        </authorList>
    </citation>
    <scope>NUCLEOTIDE SEQUENCE [LARGE SCALE GENOMIC DNA]</scope>
    <source>
        <strain evidence="7 8">CBS 115471</strain>
    </source>
</reference>
<dbReference type="SUPFAM" id="SSF52743">
    <property type="entry name" value="Subtilisin-like"/>
    <property type="match status" value="1"/>
</dbReference>
<evidence type="ECO:0000256" key="1">
    <source>
        <dbReference type="ARBA" id="ARBA00011073"/>
    </source>
</evidence>
<evidence type="ECO:0000259" key="6">
    <source>
        <dbReference type="Pfam" id="PF00082"/>
    </source>
</evidence>
<evidence type="ECO:0000256" key="4">
    <source>
        <dbReference type="ARBA" id="ARBA00022825"/>
    </source>
</evidence>
<dbReference type="AlphaFoldDB" id="A0A1Y1ZGK1"/>
<gene>
    <name evidence="7" type="ORF">BCR34DRAFT_602903</name>
</gene>
<evidence type="ECO:0000256" key="5">
    <source>
        <dbReference type="SAM" id="MobiDB-lite"/>
    </source>
</evidence>
<dbReference type="OrthoDB" id="3027193at2759"/>
<keyword evidence="8" id="KW-1185">Reference proteome</keyword>